<evidence type="ECO:0000313" key="1">
    <source>
        <dbReference type="EMBL" id="GMH30301.1"/>
    </source>
</evidence>
<dbReference type="SUPFAM" id="SSF48239">
    <property type="entry name" value="Terpenoid cyclases/Protein prenyltransferases"/>
    <property type="match status" value="1"/>
</dbReference>
<reference evidence="1" key="1">
    <citation type="submission" date="2023-05" db="EMBL/GenBank/DDBJ databases">
        <title>Nepenthes gracilis genome sequencing.</title>
        <authorList>
            <person name="Fukushima K."/>
        </authorList>
    </citation>
    <scope>NUCLEOTIDE SEQUENCE</scope>
    <source>
        <strain evidence="1">SING2019-196</strain>
    </source>
</reference>
<gene>
    <name evidence="1" type="ORF">Nepgr_032144</name>
</gene>
<dbReference type="InterPro" id="IPR050148">
    <property type="entry name" value="Terpene_synthase-like"/>
</dbReference>
<dbReference type="AlphaFoldDB" id="A0AAD3Y822"/>
<dbReference type="EMBL" id="BSYO01000038">
    <property type="protein sequence ID" value="GMH30301.1"/>
    <property type="molecule type" value="Genomic_DNA"/>
</dbReference>
<name>A0AAD3Y822_NEPGR</name>
<dbReference type="Gene3D" id="1.10.600.10">
    <property type="entry name" value="Farnesyl Diphosphate Synthase"/>
    <property type="match status" value="1"/>
</dbReference>
<dbReference type="InterPro" id="IPR036965">
    <property type="entry name" value="Terpene_synth_N_sf"/>
</dbReference>
<dbReference type="InterPro" id="IPR008930">
    <property type="entry name" value="Terpenoid_cyclase/PrenylTrfase"/>
</dbReference>
<dbReference type="GO" id="GO:0010333">
    <property type="term" value="F:terpene synthase activity"/>
    <property type="evidence" value="ECO:0007669"/>
    <property type="project" value="InterPro"/>
</dbReference>
<accession>A0AAD3Y822</accession>
<comment type="caution">
    <text evidence="1">The sequence shown here is derived from an EMBL/GenBank/DDBJ whole genome shotgun (WGS) entry which is preliminary data.</text>
</comment>
<proteinExistence type="predicted"/>
<dbReference type="PANTHER" id="PTHR31225:SF94">
    <property type="entry name" value="ALPHA-FARNESENE SYNTHASE"/>
    <property type="match status" value="1"/>
</dbReference>
<protein>
    <submittedName>
        <fullName evidence="1">Uncharacterized protein</fullName>
    </submittedName>
</protein>
<keyword evidence="2" id="KW-1185">Reference proteome</keyword>
<dbReference type="PANTHER" id="PTHR31225">
    <property type="entry name" value="OS04G0344100 PROTEIN-RELATED"/>
    <property type="match status" value="1"/>
</dbReference>
<organism evidence="1 2">
    <name type="scientific">Nepenthes gracilis</name>
    <name type="common">Slender pitcher plant</name>
    <dbReference type="NCBI Taxonomy" id="150966"/>
    <lineage>
        <taxon>Eukaryota</taxon>
        <taxon>Viridiplantae</taxon>
        <taxon>Streptophyta</taxon>
        <taxon>Embryophyta</taxon>
        <taxon>Tracheophyta</taxon>
        <taxon>Spermatophyta</taxon>
        <taxon>Magnoliopsida</taxon>
        <taxon>eudicotyledons</taxon>
        <taxon>Gunneridae</taxon>
        <taxon>Pentapetalae</taxon>
        <taxon>Caryophyllales</taxon>
        <taxon>Nepenthaceae</taxon>
        <taxon>Nepenthes</taxon>
    </lineage>
</organism>
<dbReference type="GO" id="GO:0016114">
    <property type="term" value="P:terpenoid biosynthetic process"/>
    <property type="evidence" value="ECO:0007669"/>
    <property type="project" value="InterPro"/>
</dbReference>
<dbReference type="Gene3D" id="1.50.10.130">
    <property type="entry name" value="Terpene synthase, N-terminal domain"/>
    <property type="match status" value="1"/>
</dbReference>
<dbReference type="SUPFAM" id="SSF48576">
    <property type="entry name" value="Terpenoid synthases"/>
    <property type="match status" value="1"/>
</dbReference>
<evidence type="ECO:0000313" key="2">
    <source>
        <dbReference type="Proteomes" id="UP001279734"/>
    </source>
</evidence>
<sequence>MSNPEHSRAISINIMAPTNIRGVLLLYEASYLAIQGKNIMYKAKDFSKKCLRDLDLDIDVSISKQVVDALEHPLHWTVQWFRVRRQIDAYEHQVDRNPMLLELAKLNFNVVQAIHQKEL</sequence>
<dbReference type="Proteomes" id="UP001279734">
    <property type="component" value="Unassembled WGS sequence"/>
</dbReference>
<dbReference type="InterPro" id="IPR008949">
    <property type="entry name" value="Isoprenoid_synthase_dom_sf"/>
</dbReference>